<evidence type="ECO:0000313" key="2">
    <source>
        <dbReference type="Proteomes" id="UP001060085"/>
    </source>
</evidence>
<organism evidence="1 2">
    <name type="scientific">Catharanthus roseus</name>
    <name type="common">Madagascar periwinkle</name>
    <name type="synonym">Vinca rosea</name>
    <dbReference type="NCBI Taxonomy" id="4058"/>
    <lineage>
        <taxon>Eukaryota</taxon>
        <taxon>Viridiplantae</taxon>
        <taxon>Streptophyta</taxon>
        <taxon>Embryophyta</taxon>
        <taxon>Tracheophyta</taxon>
        <taxon>Spermatophyta</taxon>
        <taxon>Magnoliopsida</taxon>
        <taxon>eudicotyledons</taxon>
        <taxon>Gunneridae</taxon>
        <taxon>Pentapetalae</taxon>
        <taxon>asterids</taxon>
        <taxon>lamiids</taxon>
        <taxon>Gentianales</taxon>
        <taxon>Apocynaceae</taxon>
        <taxon>Rauvolfioideae</taxon>
        <taxon>Vinceae</taxon>
        <taxon>Catharanthinae</taxon>
        <taxon>Catharanthus</taxon>
    </lineage>
</organism>
<sequence length="163" mass="18967">MDTTHPIRVVLFWDSKHARDAYGPYFTRAAKRTWTFTLMVTHDELVRKILKHQEMDPSFWRVRIIMRVPDISKEGIHVLVEFELIQLQIFSEVQHTHVSTDEDHPNSHQHVTAITHMENDEDDDDVDEDCDVSSESDNDNNPNDKEDDISTLLNALSSTIVNQ</sequence>
<reference evidence="2" key="1">
    <citation type="journal article" date="2023" name="Nat. Plants">
        <title>Single-cell RNA sequencing provides a high-resolution roadmap for understanding the multicellular compartmentation of specialized metabolism.</title>
        <authorList>
            <person name="Sun S."/>
            <person name="Shen X."/>
            <person name="Li Y."/>
            <person name="Li Y."/>
            <person name="Wang S."/>
            <person name="Li R."/>
            <person name="Zhang H."/>
            <person name="Shen G."/>
            <person name="Guo B."/>
            <person name="Wei J."/>
            <person name="Xu J."/>
            <person name="St-Pierre B."/>
            <person name="Chen S."/>
            <person name="Sun C."/>
        </authorList>
    </citation>
    <scope>NUCLEOTIDE SEQUENCE [LARGE SCALE GENOMIC DNA]</scope>
</reference>
<keyword evidence="2" id="KW-1185">Reference proteome</keyword>
<evidence type="ECO:0000313" key="1">
    <source>
        <dbReference type="EMBL" id="KAI5649571.1"/>
    </source>
</evidence>
<dbReference type="Proteomes" id="UP001060085">
    <property type="component" value="Linkage Group LG08"/>
</dbReference>
<proteinExistence type="predicted"/>
<dbReference type="EMBL" id="CM044708">
    <property type="protein sequence ID" value="KAI5649571.1"/>
    <property type="molecule type" value="Genomic_DNA"/>
</dbReference>
<protein>
    <submittedName>
        <fullName evidence="1">Uncharacterized protein</fullName>
    </submittedName>
</protein>
<gene>
    <name evidence="1" type="ORF">M9H77_35576</name>
</gene>
<comment type="caution">
    <text evidence="1">The sequence shown here is derived from an EMBL/GenBank/DDBJ whole genome shotgun (WGS) entry which is preliminary data.</text>
</comment>
<accession>A0ACB9ZRY5</accession>
<name>A0ACB9ZRY5_CATRO</name>